<feature type="transmembrane region" description="Helical" evidence="7">
    <location>
        <begin position="12"/>
        <end position="31"/>
    </location>
</feature>
<reference evidence="9" key="2">
    <citation type="submission" date="2020-11" db="EMBL/GenBank/DDBJ databases">
        <title>Description of novel Gluconobacter species.</title>
        <authorList>
            <person name="Cleenwerck I."/>
            <person name="Cnockaert M."/>
            <person name="Borremans W."/>
            <person name="Wieme A.D."/>
            <person name="De Vuyst L."/>
            <person name="Vandamme P."/>
        </authorList>
    </citation>
    <scope>NUCLEOTIDE SEQUENCE</scope>
    <source>
        <strain evidence="9">R71697</strain>
    </source>
</reference>
<evidence type="ECO:0000256" key="5">
    <source>
        <dbReference type="ARBA" id="ARBA00022989"/>
    </source>
</evidence>
<feature type="transmembrane region" description="Helical" evidence="7">
    <location>
        <begin position="185"/>
        <end position="203"/>
    </location>
</feature>
<dbReference type="InterPro" id="IPR000515">
    <property type="entry name" value="MetI-like"/>
</dbReference>
<dbReference type="Proteomes" id="UP000661006">
    <property type="component" value="Unassembled WGS sequence"/>
</dbReference>
<dbReference type="InterPro" id="IPR035906">
    <property type="entry name" value="MetI-like_sf"/>
</dbReference>
<evidence type="ECO:0000259" key="8">
    <source>
        <dbReference type="PROSITE" id="PS50928"/>
    </source>
</evidence>
<evidence type="ECO:0000256" key="6">
    <source>
        <dbReference type="ARBA" id="ARBA00023136"/>
    </source>
</evidence>
<proteinExistence type="inferred from homology"/>
<comment type="subcellular location">
    <subcellularLocation>
        <location evidence="1 7">Cell membrane</location>
        <topology evidence="1 7">Multi-pass membrane protein</topology>
    </subcellularLocation>
</comment>
<dbReference type="AlphaFoldDB" id="A0A9Q2IR86"/>
<organism evidence="9 10">
    <name type="scientific">Gluconobacter japonicus</name>
    <dbReference type="NCBI Taxonomy" id="376620"/>
    <lineage>
        <taxon>Bacteria</taxon>
        <taxon>Pseudomonadati</taxon>
        <taxon>Pseudomonadota</taxon>
        <taxon>Alphaproteobacteria</taxon>
        <taxon>Acetobacterales</taxon>
        <taxon>Acetobacteraceae</taxon>
        <taxon>Gluconobacter</taxon>
    </lineage>
</organism>
<feature type="transmembrane region" description="Helical" evidence="7">
    <location>
        <begin position="103"/>
        <end position="124"/>
    </location>
</feature>
<evidence type="ECO:0000256" key="1">
    <source>
        <dbReference type="ARBA" id="ARBA00004651"/>
    </source>
</evidence>
<dbReference type="InterPro" id="IPR050366">
    <property type="entry name" value="BP-dependent_transpt_permease"/>
</dbReference>
<evidence type="ECO:0000256" key="7">
    <source>
        <dbReference type="RuleBase" id="RU363032"/>
    </source>
</evidence>
<feature type="transmembrane region" description="Helical" evidence="7">
    <location>
        <begin position="238"/>
        <end position="257"/>
    </location>
</feature>
<evidence type="ECO:0000256" key="4">
    <source>
        <dbReference type="ARBA" id="ARBA00022692"/>
    </source>
</evidence>
<evidence type="ECO:0000313" key="10">
    <source>
        <dbReference type="Proteomes" id="UP000661006"/>
    </source>
</evidence>
<dbReference type="GO" id="GO:0005886">
    <property type="term" value="C:plasma membrane"/>
    <property type="evidence" value="ECO:0007669"/>
    <property type="project" value="UniProtKB-SubCell"/>
</dbReference>
<comment type="similarity">
    <text evidence="7">Belongs to the binding-protein-dependent transport system permease family.</text>
</comment>
<keyword evidence="6 7" id="KW-0472">Membrane</keyword>
<dbReference type="Pfam" id="PF00528">
    <property type="entry name" value="BPD_transp_1"/>
    <property type="match status" value="1"/>
</dbReference>
<dbReference type="CDD" id="cd06261">
    <property type="entry name" value="TM_PBP2"/>
    <property type="match status" value="1"/>
</dbReference>
<dbReference type="PANTHER" id="PTHR43386:SF25">
    <property type="entry name" value="PEPTIDE ABC TRANSPORTER PERMEASE PROTEIN"/>
    <property type="match status" value="1"/>
</dbReference>
<keyword evidence="2 7" id="KW-0813">Transport</keyword>
<evidence type="ECO:0000313" key="9">
    <source>
        <dbReference type="EMBL" id="MBF0870945.1"/>
    </source>
</evidence>
<dbReference type="RefSeq" id="WP_061930751.1">
    <property type="nucleotide sequence ID" value="NZ_JABCQN010000003.1"/>
</dbReference>
<dbReference type="PROSITE" id="PS51257">
    <property type="entry name" value="PROKAR_LIPOPROTEIN"/>
    <property type="match status" value="1"/>
</dbReference>
<accession>A0A9Q2IR86</accession>
<keyword evidence="3" id="KW-1003">Cell membrane</keyword>
<evidence type="ECO:0000256" key="2">
    <source>
        <dbReference type="ARBA" id="ARBA00022448"/>
    </source>
</evidence>
<dbReference type="GeneID" id="81474796"/>
<feature type="transmembrane region" description="Helical" evidence="7">
    <location>
        <begin position="75"/>
        <end position="96"/>
    </location>
</feature>
<protein>
    <submittedName>
        <fullName evidence="9">ABC transporter permease</fullName>
    </submittedName>
</protein>
<feature type="domain" description="ABC transmembrane type-1" evidence="8">
    <location>
        <begin position="70"/>
        <end position="258"/>
    </location>
</feature>
<name>A0A9Q2IR86_GLUJA</name>
<dbReference type="EMBL" id="JABCQN010000003">
    <property type="protein sequence ID" value="MBF0870945.1"/>
    <property type="molecule type" value="Genomic_DNA"/>
</dbReference>
<keyword evidence="4 7" id="KW-0812">Transmembrane</keyword>
<dbReference type="PROSITE" id="PS50928">
    <property type="entry name" value="ABC_TM1"/>
    <property type="match status" value="1"/>
</dbReference>
<reference evidence="9" key="1">
    <citation type="submission" date="2020-04" db="EMBL/GenBank/DDBJ databases">
        <authorList>
            <person name="Sombolestani A."/>
        </authorList>
    </citation>
    <scope>NUCLEOTIDE SEQUENCE</scope>
    <source>
        <strain evidence="9">R71697</strain>
    </source>
</reference>
<dbReference type="SUPFAM" id="SSF161098">
    <property type="entry name" value="MetI-like"/>
    <property type="match status" value="1"/>
</dbReference>
<dbReference type="Gene3D" id="1.10.3720.10">
    <property type="entry name" value="MetI-like"/>
    <property type="match status" value="1"/>
</dbReference>
<gene>
    <name evidence="9" type="ORF">HKD32_08805</name>
</gene>
<feature type="transmembrane region" description="Helical" evidence="7">
    <location>
        <begin position="130"/>
        <end position="148"/>
    </location>
</feature>
<evidence type="ECO:0000256" key="3">
    <source>
        <dbReference type="ARBA" id="ARBA00022475"/>
    </source>
</evidence>
<sequence>MKLPRAPKSLIAGSILLLGCLLPATIVWIWHGGHAPFIDIPNRYAPPSLTHPLGTDPFGRDLASYVLTGAFNTTAIALLSVTLGTVIGTILGLVGANGGKRGWAVMSAADLGLAFPPILIAAMLVTAQGASATGEILAIALFGIPAQIRITKQAAQSILVLDYISAARMAGFGSVAVMIRHVLPNIAPILIVHASTSLALAILSEAGLSYLGLGAPPPQPDLGRALASYQIHIFDHPFLVAAPGITVMALVLGFNLMGDGLRDLLERPFALNEERLS</sequence>
<keyword evidence="5 7" id="KW-1133">Transmembrane helix</keyword>
<dbReference type="GO" id="GO:0055085">
    <property type="term" value="P:transmembrane transport"/>
    <property type="evidence" value="ECO:0007669"/>
    <property type="project" value="InterPro"/>
</dbReference>
<comment type="caution">
    <text evidence="9">The sequence shown here is derived from an EMBL/GenBank/DDBJ whole genome shotgun (WGS) entry which is preliminary data.</text>
</comment>
<dbReference type="PANTHER" id="PTHR43386">
    <property type="entry name" value="OLIGOPEPTIDE TRANSPORT SYSTEM PERMEASE PROTEIN APPC"/>
    <property type="match status" value="1"/>
</dbReference>